<dbReference type="GO" id="GO:1990904">
    <property type="term" value="C:ribonucleoprotein complex"/>
    <property type="evidence" value="ECO:0007669"/>
    <property type="project" value="UniProtKB-KW"/>
</dbReference>
<dbReference type="GO" id="GO:0005737">
    <property type="term" value="C:cytoplasm"/>
    <property type="evidence" value="ECO:0007669"/>
    <property type="project" value="UniProtKB-ARBA"/>
</dbReference>
<dbReference type="InterPro" id="IPR038584">
    <property type="entry name" value="Ribosomal_bL33_sf"/>
</dbReference>
<reference evidence="6 7" key="1">
    <citation type="submission" date="2022-03" db="EMBL/GenBank/DDBJ databases">
        <title>Novel taxa within the pig intestine.</title>
        <authorList>
            <person name="Wylensek D."/>
            <person name="Bishof K."/>
            <person name="Afrizal A."/>
            <person name="Clavel T."/>
        </authorList>
    </citation>
    <scope>NUCLEOTIDE SEQUENCE [LARGE SCALE GENOMIC DNA]</scope>
    <source>
        <strain evidence="6 7">CLA-KB-P133</strain>
    </source>
</reference>
<dbReference type="Gene3D" id="2.20.28.120">
    <property type="entry name" value="Ribosomal protein L33"/>
    <property type="match status" value="1"/>
</dbReference>
<dbReference type="Pfam" id="PF00471">
    <property type="entry name" value="Ribosomal_L33"/>
    <property type="match status" value="1"/>
</dbReference>
<evidence type="ECO:0000256" key="3">
    <source>
        <dbReference type="ARBA" id="ARBA00023274"/>
    </source>
</evidence>
<dbReference type="AlphaFoldDB" id="A0AB35U1K2"/>
<evidence type="ECO:0000313" key="7">
    <source>
        <dbReference type="Proteomes" id="UP001286174"/>
    </source>
</evidence>
<keyword evidence="3 5" id="KW-0687">Ribonucleoprotein</keyword>
<comment type="similarity">
    <text evidence="1 5">Belongs to the bacterial ribosomal protein bL33 family.</text>
</comment>
<accession>A0AB35U1K2</accession>
<dbReference type="InterPro" id="IPR001705">
    <property type="entry name" value="Ribosomal_bL33"/>
</dbReference>
<dbReference type="HAMAP" id="MF_00294">
    <property type="entry name" value="Ribosomal_bL33"/>
    <property type="match status" value="1"/>
</dbReference>
<dbReference type="PANTHER" id="PTHR43168:SF2">
    <property type="entry name" value="LARGE RIBOSOMAL SUBUNIT PROTEIN BL33C"/>
    <property type="match status" value="1"/>
</dbReference>
<gene>
    <name evidence="5 6" type="primary">rpmG</name>
    <name evidence="6" type="ORF">MOZ60_01200</name>
</gene>
<evidence type="ECO:0000256" key="1">
    <source>
        <dbReference type="ARBA" id="ARBA00007596"/>
    </source>
</evidence>
<keyword evidence="7" id="KW-1185">Reference proteome</keyword>
<evidence type="ECO:0000256" key="5">
    <source>
        <dbReference type="HAMAP-Rule" id="MF_00294"/>
    </source>
</evidence>
<dbReference type="Proteomes" id="UP001286174">
    <property type="component" value="Unassembled WGS sequence"/>
</dbReference>
<evidence type="ECO:0000256" key="4">
    <source>
        <dbReference type="ARBA" id="ARBA00035176"/>
    </source>
</evidence>
<proteinExistence type="inferred from homology"/>
<protein>
    <recommendedName>
        <fullName evidence="4 5">Large ribosomal subunit protein bL33</fullName>
    </recommendedName>
</protein>
<dbReference type="GO" id="GO:0005840">
    <property type="term" value="C:ribosome"/>
    <property type="evidence" value="ECO:0007669"/>
    <property type="project" value="UniProtKB-KW"/>
</dbReference>
<dbReference type="GO" id="GO:0006412">
    <property type="term" value="P:translation"/>
    <property type="evidence" value="ECO:0007669"/>
    <property type="project" value="UniProtKB-UniRule"/>
</dbReference>
<keyword evidence="2 5" id="KW-0689">Ribosomal protein</keyword>
<name>A0AB35U1K2_9FIRM</name>
<organism evidence="6 7">
    <name type="scientific">Grylomicrobium aquisgranensis</name>
    <dbReference type="NCBI Taxonomy" id="2926318"/>
    <lineage>
        <taxon>Bacteria</taxon>
        <taxon>Bacillati</taxon>
        <taxon>Bacillota</taxon>
        <taxon>Erysipelotrichia</taxon>
        <taxon>Erysipelotrichales</taxon>
        <taxon>Erysipelotrichaceae</taxon>
        <taxon>Grylomicrobium</taxon>
    </lineage>
</organism>
<dbReference type="InterPro" id="IPR011332">
    <property type="entry name" value="Ribosomal_zn-bd"/>
</dbReference>
<sequence length="51" mass="5875">MAKDDKIILACEVCLSRNYTTNKSRKGNGKRLELMKYCPKCGKKTLHKETK</sequence>
<evidence type="ECO:0000256" key="2">
    <source>
        <dbReference type="ARBA" id="ARBA00022980"/>
    </source>
</evidence>
<dbReference type="GO" id="GO:0003735">
    <property type="term" value="F:structural constituent of ribosome"/>
    <property type="evidence" value="ECO:0007669"/>
    <property type="project" value="InterPro"/>
</dbReference>
<dbReference type="EMBL" id="JALBUR010000002">
    <property type="protein sequence ID" value="MDX8418705.1"/>
    <property type="molecule type" value="Genomic_DNA"/>
</dbReference>
<dbReference type="RefSeq" id="WP_108774521.1">
    <property type="nucleotide sequence ID" value="NZ_JALBUR010000002.1"/>
</dbReference>
<dbReference type="PANTHER" id="PTHR43168">
    <property type="entry name" value="50S RIBOSOMAL PROTEIN L33, CHLOROPLASTIC"/>
    <property type="match status" value="1"/>
</dbReference>
<evidence type="ECO:0000313" key="6">
    <source>
        <dbReference type="EMBL" id="MDX8418705.1"/>
    </source>
</evidence>
<comment type="caution">
    <text evidence="6">The sequence shown here is derived from an EMBL/GenBank/DDBJ whole genome shotgun (WGS) entry which is preliminary data.</text>
</comment>
<dbReference type="NCBIfam" id="TIGR01023">
    <property type="entry name" value="rpmG_bact"/>
    <property type="match status" value="1"/>
</dbReference>
<dbReference type="NCBIfam" id="NF001860">
    <property type="entry name" value="PRK00595.1"/>
    <property type="match status" value="1"/>
</dbReference>
<dbReference type="NCBIfam" id="NF001764">
    <property type="entry name" value="PRK00504.1"/>
    <property type="match status" value="1"/>
</dbReference>
<dbReference type="SUPFAM" id="SSF57829">
    <property type="entry name" value="Zn-binding ribosomal proteins"/>
    <property type="match status" value="1"/>
</dbReference>